<dbReference type="RefSeq" id="WP_013029629.1">
    <property type="nucleotide sequence ID" value="NC_013959.1"/>
</dbReference>
<dbReference type="HOGENOM" id="CLU_2652483_0_0_4"/>
<reference evidence="1 2" key="1">
    <citation type="submission" date="2010-03" db="EMBL/GenBank/DDBJ databases">
        <title>Complete sequence of Sideroxydans lithotrophicus ES-1.</title>
        <authorList>
            <consortium name="US DOE Joint Genome Institute"/>
            <person name="Lucas S."/>
            <person name="Copeland A."/>
            <person name="Lapidus A."/>
            <person name="Cheng J.-F."/>
            <person name="Bruce D."/>
            <person name="Goodwin L."/>
            <person name="Pitluck S."/>
            <person name="Munk A.C."/>
            <person name="Detter J.C."/>
            <person name="Han C."/>
            <person name="Tapia R."/>
            <person name="Larimer F."/>
            <person name="Land M."/>
            <person name="Hauser L."/>
            <person name="Kyrpides N."/>
            <person name="Ivanova N."/>
            <person name="Emerson D."/>
            <person name="Woyke T."/>
        </authorList>
    </citation>
    <scope>NUCLEOTIDE SEQUENCE [LARGE SCALE GENOMIC DNA]</scope>
    <source>
        <strain evidence="1 2">ES-1</strain>
    </source>
</reference>
<sequence length="76" mass="8588">MNKADMLIYIHPELEPQARSELTRMVEGRVGVDCAEFDRHSHSHALIVKYDPDAVRGMQILDMVRKTDPVATIVGL</sequence>
<accession>D5CRZ5</accession>
<dbReference type="Proteomes" id="UP000001625">
    <property type="component" value="Chromosome"/>
</dbReference>
<dbReference type="STRING" id="580332.Slit_1494"/>
<protein>
    <submittedName>
        <fullName evidence="1">Potassium uptake protein</fullName>
    </submittedName>
</protein>
<organism evidence="1 2">
    <name type="scientific">Sideroxydans lithotrophicus (strain ES-1)</name>
    <dbReference type="NCBI Taxonomy" id="580332"/>
    <lineage>
        <taxon>Bacteria</taxon>
        <taxon>Pseudomonadati</taxon>
        <taxon>Pseudomonadota</taxon>
        <taxon>Betaproteobacteria</taxon>
        <taxon>Nitrosomonadales</taxon>
        <taxon>Gallionellaceae</taxon>
        <taxon>Sideroxydans</taxon>
    </lineage>
</organism>
<keyword evidence="2" id="KW-1185">Reference proteome</keyword>
<gene>
    <name evidence="1" type="ordered locus">Slit_1494</name>
</gene>
<dbReference type="AlphaFoldDB" id="D5CRZ5"/>
<evidence type="ECO:0000313" key="2">
    <source>
        <dbReference type="Proteomes" id="UP000001625"/>
    </source>
</evidence>
<evidence type="ECO:0000313" key="1">
    <source>
        <dbReference type="EMBL" id="ADE11731.1"/>
    </source>
</evidence>
<proteinExistence type="predicted"/>
<dbReference type="EMBL" id="CP001965">
    <property type="protein sequence ID" value="ADE11731.1"/>
    <property type="molecule type" value="Genomic_DNA"/>
</dbReference>
<name>D5CRZ5_SIDLE</name>
<dbReference type="KEGG" id="slt:Slit_1494"/>